<dbReference type="EMBL" id="KB870812">
    <property type="protein sequence ID" value="EOA14628.1"/>
    <property type="molecule type" value="Genomic_DNA"/>
</dbReference>
<feature type="domain" description="DC1" evidence="2">
    <location>
        <begin position="117"/>
        <end position="160"/>
    </location>
</feature>
<dbReference type="SUPFAM" id="SSF57889">
    <property type="entry name" value="Cysteine-rich domain"/>
    <property type="match status" value="4"/>
</dbReference>
<feature type="domain" description="DC1-like C-terminal" evidence="3">
    <location>
        <begin position="490"/>
        <end position="532"/>
    </location>
</feature>
<dbReference type="Proteomes" id="UP000029121">
    <property type="component" value="Unassembled WGS sequence"/>
</dbReference>
<name>R0GTY5_9BRAS</name>
<feature type="domain" description="DC1" evidence="2">
    <location>
        <begin position="169"/>
        <end position="220"/>
    </location>
</feature>
<evidence type="ECO:0000256" key="1">
    <source>
        <dbReference type="ARBA" id="ARBA00022737"/>
    </source>
</evidence>
<protein>
    <recommendedName>
        <fullName evidence="6">Phorbol-ester/DAG-type domain-containing protein</fullName>
    </recommendedName>
</protein>
<dbReference type="PANTHER" id="PTHR32410">
    <property type="entry name" value="CYSTEINE/HISTIDINE-RICH C1 DOMAIN FAMILY PROTEIN"/>
    <property type="match status" value="1"/>
</dbReference>
<dbReference type="PANTHER" id="PTHR32410:SF176">
    <property type="entry name" value="CHP-RICH ZINC FINGER PROTEIN-LIKE-RELATED"/>
    <property type="match status" value="1"/>
</dbReference>
<evidence type="ECO:0000259" key="2">
    <source>
        <dbReference type="Pfam" id="PF03107"/>
    </source>
</evidence>
<dbReference type="Pfam" id="PF22926">
    <property type="entry name" value="C1-like_CT"/>
    <property type="match status" value="1"/>
</dbReference>
<keyword evidence="1" id="KW-0677">Repeat</keyword>
<dbReference type="Pfam" id="PF03107">
    <property type="entry name" value="C1_2"/>
    <property type="match status" value="4"/>
</dbReference>
<dbReference type="InterPro" id="IPR004146">
    <property type="entry name" value="DC1"/>
</dbReference>
<dbReference type="InterPro" id="IPR046349">
    <property type="entry name" value="C1-like_sf"/>
</dbReference>
<dbReference type="InterPro" id="IPR054483">
    <property type="entry name" value="DC1-like_CT"/>
</dbReference>
<feature type="domain" description="DC1" evidence="2">
    <location>
        <begin position="424"/>
        <end position="473"/>
    </location>
</feature>
<proteinExistence type="predicted"/>
<keyword evidence="5" id="KW-1185">Reference proteome</keyword>
<sequence>MSELMMPFHIHPMTVKNLKRHACDLCFGRPKPGIVYFCKECELDLHKACIVQFLNNPAQCNHHLMVFNSMLDANGNERCHYCQQQLWFIFASCTICNIWIDAKCVQQPPARTIFQPKHHKHSLFLLGRLVTFTCNACGVEGDRNPYICIECNLMIHKDCIDLPRVITINRHEHRISHTFHLGQREGIWECGVCRKPIDWVYGAFKCFRCPSSYAVHSKCATRKEVWDGIELEDVPEEDEEIEDPFKVINEKDIIHFSHEEHVLRLDENYVLDNDVMRCGGCVLPINDNPCYKCVECDFSLHKTCASLPRKKNHFLHNHKLILRARKDDVYVDKCGACETYSNGFRYECHQKNGCKGNIKYDVRCSSITEPFHHDLHPHPIYWTLGDTKQCKACGTDILKPLSCMVCEYALCIRCATLPKKVKHRCDDHFLSLCHDSGKSSGDLWCDICETKTDPRVCYYTCDECGVSLHINCVLGDLYYTKIGLVYPSLEVLPNIDVTRPFCNNCKIRCKSNFLMKNTLGDFVRYFCSIGCIPKRRPLLNRLSMTDEKRE</sequence>
<dbReference type="KEGG" id="crb:17875691"/>
<feature type="domain" description="DC1" evidence="2">
    <location>
        <begin position="256"/>
        <end position="305"/>
    </location>
</feature>
<organism evidence="4 5">
    <name type="scientific">Capsella rubella</name>
    <dbReference type="NCBI Taxonomy" id="81985"/>
    <lineage>
        <taxon>Eukaryota</taxon>
        <taxon>Viridiplantae</taxon>
        <taxon>Streptophyta</taxon>
        <taxon>Embryophyta</taxon>
        <taxon>Tracheophyta</taxon>
        <taxon>Spermatophyta</taxon>
        <taxon>Magnoliopsida</taxon>
        <taxon>eudicotyledons</taxon>
        <taxon>Gunneridae</taxon>
        <taxon>Pentapetalae</taxon>
        <taxon>rosids</taxon>
        <taxon>malvids</taxon>
        <taxon>Brassicales</taxon>
        <taxon>Brassicaceae</taxon>
        <taxon>Camelineae</taxon>
        <taxon>Capsella</taxon>
    </lineage>
</organism>
<dbReference type="InterPro" id="IPR053192">
    <property type="entry name" value="Vacuole_Formation_Reg"/>
</dbReference>
<dbReference type="OrthoDB" id="1884766at2759"/>
<evidence type="ECO:0000313" key="5">
    <source>
        <dbReference type="Proteomes" id="UP000029121"/>
    </source>
</evidence>
<dbReference type="AlphaFoldDB" id="R0GTY5"/>
<gene>
    <name evidence="4" type="ORF">CARUB_v10027900mg</name>
</gene>
<accession>R0GTY5</accession>
<evidence type="ECO:0008006" key="6">
    <source>
        <dbReference type="Google" id="ProtNLM"/>
    </source>
</evidence>
<evidence type="ECO:0000259" key="3">
    <source>
        <dbReference type="Pfam" id="PF22926"/>
    </source>
</evidence>
<reference evidence="5" key="1">
    <citation type="journal article" date="2013" name="Nat. Genet.">
        <title>The Capsella rubella genome and the genomic consequences of rapid mating system evolution.</title>
        <authorList>
            <person name="Slotte T."/>
            <person name="Hazzouri K.M."/>
            <person name="Agren J.A."/>
            <person name="Koenig D."/>
            <person name="Maumus F."/>
            <person name="Guo Y.L."/>
            <person name="Steige K."/>
            <person name="Platts A.E."/>
            <person name="Escobar J.S."/>
            <person name="Newman L.K."/>
            <person name="Wang W."/>
            <person name="Mandakova T."/>
            <person name="Vello E."/>
            <person name="Smith L.M."/>
            <person name="Henz S.R."/>
            <person name="Steffen J."/>
            <person name="Takuno S."/>
            <person name="Brandvain Y."/>
            <person name="Coop G."/>
            <person name="Andolfatto P."/>
            <person name="Hu T.T."/>
            <person name="Blanchette M."/>
            <person name="Clark R.M."/>
            <person name="Quesneville H."/>
            <person name="Nordborg M."/>
            <person name="Gaut B.S."/>
            <person name="Lysak M.A."/>
            <person name="Jenkins J."/>
            <person name="Grimwood J."/>
            <person name="Chapman J."/>
            <person name="Prochnik S."/>
            <person name="Shu S."/>
            <person name="Rokhsar D."/>
            <person name="Schmutz J."/>
            <person name="Weigel D."/>
            <person name="Wright S.I."/>
        </authorList>
    </citation>
    <scope>NUCLEOTIDE SEQUENCE [LARGE SCALE GENOMIC DNA]</scope>
    <source>
        <strain evidence="5">cv. Monte Gargano</strain>
    </source>
</reference>
<evidence type="ECO:0000313" key="4">
    <source>
        <dbReference type="EMBL" id="EOA14628.1"/>
    </source>
</evidence>